<evidence type="ECO:0000256" key="4">
    <source>
        <dbReference type="ARBA" id="ARBA00022989"/>
    </source>
</evidence>
<gene>
    <name evidence="9" type="ORF">NW762_006302</name>
</gene>
<keyword evidence="4 8" id="KW-1133">Transmembrane helix</keyword>
<evidence type="ECO:0000256" key="8">
    <source>
        <dbReference type="SAM" id="Phobius"/>
    </source>
</evidence>
<keyword evidence="10" id="KW-1185">Reference proteome</keyword>
<feature type="transmembrane region" description="Helical" evidence="8">
    <location>
        <begin position="333"/>
        <end position="354"/>
    </location>
</feature>
<dbReference type="PANTHER" id="PTHR43791:SF63">
    <property type="entry name" value="HIGH AFFINITY CYSTEINE TRANSPORTER"/>
    <property type="match status" value="1"/>
</dbReference>
<evidence type="ECO:0000256" key="1">
    <source>
        <dbReference type="ARBA" id="ARBA00004141"/>
    </source>
</evidence>
<dbReference type="Pfam" id="PF07690">
    <property type="entry name" value="MFS_1"/>
    <property type="match status" value="2"/>
</dbReference>
<evidence type="ECO:0008006" key="11">
    <source>
        <dbReference type="Google" id="ProtNLM"/>
    </source>
</evidence>
<feature type="transmembrane region" description="Helical" evidence="8">
    <location>
        <begin position="101"/>
        <end position="119"/>
    </location>
</feature>
<comment type="subcellular location">
    <subcellularLocation>
        <location evidence="1">Membrane</location>
        <topology evidence="1">Multi-pass membrane protein</topology>
    </subcellularLocation>
</comment>
<dbReference type="EMBL" id="JAOQAZ010000010">
    <property type="protein sequence ID" value="KAJ4263483.1"/>
    <property type="molecule type" value="Genomic_DNA"/>
</dbReference>
<dbReference type="Gene3D" id="1.20.1250.20">
    <property type="entry name" value="MFS general substrate transporter like domains"/>
    <property type="match status" value="2"/>
</dbReference>
<keyword evidence="5 8" id="KW-0472">Membrane</keyword>
<evidence type="ECO:0000256" key="7">
    <source>
        <dbReference type="SAM" id="MobiDB-lite"/>
    </source>
</evidence>
<name>A0A9W8S3V2_9HYPO</name>
<feature type="transmembrane region" description="Helical" evidence="8">
    <location>
        <begin position="307"/>
        <end position="327"/>
    </location>
</feature>
<feature type="transmembrane region" description="Helical" evidence="8">
    <location>
        <begin position="202"/>
        <end position="222"/>
    </location>
</feature>
<dbReference type="GO" id="GO:0033229">
    <property type="term" value="F:cysteine transmembrane transporter activity"/>
    <property type="evidence" value="ECO:0007669"/>
    <property type="project" value="TreeGrafter"/>
</dbReference>
<dbReference type="PANTHER" id="PTHR43791">
    <property type="entry name" value="PERMEASE-RELATED"/>
    <property type="match status" value="1"/>
</dbReference>
<feature type="transmembrane region" description="Helical" evidence="8">
    <location>
        <begin position="131"/>
        <end position="149"/>
    </location>
</feature>
<evidence type="ECO:0000256" key="3">
    <source>
        <dbReference type="ARBA" id="ARBA00022692"/>
    </source>
</evidence>
<evidence type="ECO:0000256" key="6">
    <source>
        <dbReference type="ARBA" id="ARBA00023180"/>
    </source>
</evidence>
<feature type="transmembrane region" description="Helical" evidence="8">
    <location>
        <begin position="366"/>
        <end position="386"/>
    </location>
</feature>
<organism evidence="9 10">
    <name type="scientific">Fusarium torreyae</name>
    <dbReference type="NCBI Taxonomy" id="1237075"/>
    <lineage>
        <taxon>Eukaryota</taxon>
        <taxon>Fungi</taxon>
        <taxon>Dikarya</taxon>
        <taxon>Ascomycota</taxon>
        <taxon>Pezizomycotina</taxon>
        <taxon>Sordariomycetes</taxon>
        <taxon>Hypocreomycetidae</taxon>
        <taxon>Hypocreales</taxon>
        <taxon>Nectriaceae</taxon>
        <taxon>Fusarium</taxon>
    </lineage>
</organism>
<keyword evidence="3 8" id="KW-0812">Transmembrane</keyword>
<sequence length="493" mass="55798">MTEEVKRKRSVDEVEDLEKPTQHSERVDKELAQYVSDVRINITPERSAELRKMIDKRVLAIMIFTYFLQAIDKGTLSFASIMGLTADTGLENPDGTVSQHFSWLTTCIYLAILVVEYPQNWLIARVPIAKYLSFCIVAWGACLACHAACENFTGLVIVRTLLGIFESACQPCFVILSAIWYRREEQASRVTYWSGPLKSWQWLFLAYGVISVIFGVFVGWWMPDSPMRAKCWSEQVKHEMVERVRDNQTGIQNKKFKKEQFIEGLKDPQTWGYALIALCTTLPTSGLGAFANIIIKSFGFSTLETQLLAMVLGFYIIIVLLSSAWLVKKTEQNLLVMLGFCVPSFIGTILLMTLPNKTFAQHIGLLISYYITLSFWSAQTLALSMISRNVAGQTKKTVAVATNFIVWAAGNAIGPQVFLSYDGPRYFIAFATHLGCYCLLVVVIVALRWHLRRENKKRDELAAQGVVEASSTYTAQAWEDLTDKENLSFRYVY</sequence>
<comment type="caution">
    <text evidence="9">The sequence shown here is derived from an EMBL/GenBank/DDBJ whole genome shotgun (WGS) entry which is preliminary data.</text>
</comment>
<protein>
    <recommendedName>
        <fullName evidence="11">Allantoate permease</fullName>
    </recommendedName>
</protein>
<feature type="region of interest" description="Disordered" evidence="7">
    <location>
        <begin position="1"/>
        <end position="25"/>
    </location>
</feature>
<evidence type="ECO:0000256" key="2">
    <source>
        <dbReference type="ARBA" id="ARBA00022448"/>
    </source>
</evidence>
<feature type="transmembrane region" description="Helical" evidence="8">
    <location>
        <begin position="271"/>
        <end position="295"/>
    </location>
</feature>
<evidence type="ECO:0000313" key="10">
    <source>
        <dbReference type="Proteomes" id="UP001152049"/>
    </source>
</evidence>
<dbReference type="SUPFAM" id="SSF103473">
    <property type="entry name" value="MFS general substrate transporter"/>
    <property type="match status" value="1"/>
</dbReference>
<accession>A0A9W8S3V2</accession>
<proteinExistence type="predicted"/>
<keyword evidence="6" id="KW-0325">Glycoprotein</keyword>
<feature type="transmembrane region" description="Helical" evidence="8">
    <location>
        <begin position="426"/>
        <end position="449"/>
    </location>
</feature>
<keyword evidence="2" id="KW-0813">Transport</keyword>
<dbReference type="FunFam" id="1.20.1250.20:FF:000483">
    <property type="entry name" value="Related to allantoate permease"/>
    <property type="match status" value="1"/>
</dbReference>
<dbReference type="Proteomes" id="UP001152049">
    <property type="component" value="Unassembled WGS sequence"/>
</dbReference>
<feature type="transmembrane region" description="Helical" evidence="8">
    <location>
        <begin position="58"/>
        <end position="81"/>
    </location>
</feature>
<reference evidence="9" key="1">
    <citation type="submission" date="2022-09" db="EMBL/GenBank/DDBJ databases">
        <title>Fusarium specimens isolated from Avocado Roots.</title>
        <authorList>
            <person name="Stajich J."/>
            <person name="Roper C."/>
            <person name="Heimlech-Rivalta G."/>
        </authorList>
    </citation>
    <scope>NUCLEOTIDE SEQUENCE</scope>
    <source>
        <strain evidence="9">CF00136</strain>
    </source>
</reference>
<evidence type="ECO:0000256" key="5">
    <source>
        <dbReference type="ARBA" id="ARBA00023136"/>
    </source>
</evidence>
<dbReference type="GO" id="GO:0016020">
    <property type="term" value="C:membrane"/>
    <property type="evidence" value="ECO:0007669"/>
    <property type="project" value="UniProtKB-SubCell"/>
</dbReference>
<dbReference type="OrthoDB" id="6730379at2759"/>
<dbReference type="AlphaFoldDB" id="A0A9W8S3V2"/>
<dbReference type="InterPro" id="IPR011701">
    <property type="entry name" value="MFS"/>
</dbReference>
<dbReference type="InterPro" id="IPR036259">
    <property type="entry name" value="MFS_trans_sf"/>
</dbReference>
<evidence type="ECO:0000313" key="9">
    <source>
        <dbReference type="EMBL" id="KAJ4263483.1"/>
    </source>
</evidence>